<comment type="caution">
    <text evidence="9">The sequence shown here is derived from an EMBL/GenBank/DDBJ whole genome shotgun (WGS) entry which is preliminary data.</text>
</comment>
<dbReference type="PANTHER" id="PTHR21011">
    <property type="entry name" value="MITOCHONDRIAL 28S RIBOSOMAL PROTEIN S6"/>
    <property type="match status" value="1"/>
</dbReference>
<evidence type="ECO:0000256" key="3">
    <source>
        <dbReference type="ARBA" id="ARBA00022884"/>
    </source>
</evidence>
<comment type="similarity">
    <text evidence="1 8">Belongs to the bacterial ribosomal protein bS6 family.</text>
</comment>
<dbReference type="NCBIfam" id="TIGR00166">
    <property type="entry name" value="S6"/>
    <property type="match status" value="1"/>
</dbReference>
<keyword evidence="3 8" id="KW-0694">RNA-binding</keyword>
<dbReference type="EMBL" id="BHYK01000004">
    <property type="protein sequence ID" value="GCD09422.1"/>
    <property type="molecule type" value="Genomic_DNA"/>
</dbReference>
<dbReference type="InterPro" id="IPR035980">
    <property type="entry name" value="Ribosomal_bS6_sf"/>
</dbReference>
<evidence type="ECO:0000256" key="8">
    <source>
        <dbReference type="HAMAP-Rule" id="MF_00360"/>
    </source>
</evidence>
<evidence type="ECO:0000313" key="10">
    <source>
        <dbReference type="Proteomes" id="UP000287872"/>
    </source>
</evidence>
<dbReference type="GO" id="GO:1990904">
    <property type="term" value="C:ribonucleoprotein complex"/>
    <property type="evidence" value="ECO:0007669"/>
    <property type="project" value="UniProtKB-KW"/>
</dbReference>
<dbReference type="GeneID" id="77243841"/>
<gene>
    <name evidence="8 9" type="primary">rpsF</name>
    <name evidence="9" type="ORF">Ctaglu_10450</name>
</gene>
<dbReference type="FunFam" id="3.30.70.60:FF:000002">
    <property type="entry name" value="30S ribosomal protein S6"/>
    <property type="match status" value="1"/>
</dbReference>
<reference evidence="9 10" key="1">
    <citation type="submission" date="2018-11" db="EMBL/GenBank/DDBJ databases">
        <title>Genome sequencing and assembly of Clostridium tagluense strain A121.</title>
        <authorList>
            <person name="Murakami T."/>
            <person name="Segawa T."/>
            <person name="Shcherbakova V.A."/>
            <person name="Mori H."/>
            <person name="Yoshimura Y."/>
        </authorList>
    </citation>
    <scope>NUCLEOTIDE SEQUENCE [LARGE SCALE GENOMIC DNA]</scope>
    <source>
        <strain evidence="9 10">A121</strain>
    </source>
</reference>
<keyword evidence="2 8" id="KW-0699">rRNA-binding</keyword>
<dbReference type="RefSeq" id="WP_124998809.1">
    <property type="nucleotide sequence ID" value="NZ_BHYK01000004.1"/>
</dbReference>
<name>A0A401UIX1_9CLOT</name>
<dbReference type="GO" id="GO:0006412">
    <property type="term" value="P:translation"/>
    <property type="evidence" value="ECO:0007669"/>
    <property type="project" value="UniProtKB-UniRule"/>
</dbReference>
<dbReference type="GO" id="GO:0005840">
    <property type="term" value="C:ribosome"/>
    <property type="evidence" value="ECO:0007669"/>
    <property type="project" value="UniProtKB-KW"/>
</dbReference>
<evidence type="ECO:0000256" key="2">
    <source>
        <dbReference type="ARBA" id="ARBA00022730"/>
    </source>
</evidence>
<evidence type="ECO:0000256" key="1">
    <source>
        <dbReference type="ARBA" id="ARBA00009512"/>
    </source>
</evidence>
<organism evidence="9 10">
    <name type="scientific">Clostridium tagluense</name>
    <dbReference type="NCBI Taxonomy" id="360422"/>
    <lineage>
        <taxon>Bacteria</taxon>
        <taxon>Bacillati</taxon>
        <taxon>Bacillota</taxon>
        <taxon>Clostridia</taxon>
        <taxon>Eubacteriales</taxon>
        <taxon>Clostridiaceae</taxon>
        <taxon>Clostridium</taxon>
    </lineage>
</organism>
<dbReference type="Proteomes" id="UP000287872">
    <property type="component" value="Unassembled WGS sequence"/>
</dbReference>
<dbReference type="Gene3D" id="3.30.70.60">
    <property type="match status" value="1"/>
</dbReference>
<dbReference type="InterPro" id="IPR020814">
    <property type="entry name" value="Ribosomal_S6_plastid/chlpt"/>
</dbReference>
<dbReference type="InterPro" id="IPR000529">
    <property type="entry name" value="Ribosomal_bS6"/>
</dbReference>
<protein>
    <recommendedName>
        <fullName evidence="7 8">Small ribosomal subunit protein bS6</fullName>
    </recommendedName>
</protein>
<evidence type="ECO:0000256" key="6">
    <source>
        <dbReference type="ARBA" id="ARBA00035104"/>
    </source>
</evidence>
<dbReference type="PANTHER" id="PTHR21011:SF1">
    <property type="entry name" value="SMALL RIBOSOMAL SUBUNIT PROTEIN BS6M"/>
    <property type="match status" value="1"/>
</dbReference>
<dbReference type="OrthoDB" id="9812702at2"/>
<keyword evidence="10" id="KW-1185">Reference proteome</keyword>
<keyword evidence="5 8" id="KW-0687">Ribonucleoprotein</keyword>
<dbReference type="CDD" id="cd00473">
    <property type="entry name" value="bS6"/>
    <property type="match status" value="1"/>
</dbReference>
<dbReference type="InterPro" id="IPR014717">
    <property type="entry name" value="Transl_elong_EF1B/ribsomal_bS6"/>
</dbReference>
<dbReference type="GO" id="GO:0005737">
    <property type="term" value="C:cytoplasm"/>
    <property type="evidence" value="ECO:0007669"/>
    <property type="project" value="UniProtKB-ARBA"/>
</dbReference>
<dbReference type="AlphaFoldDB" id="A0A401UIX1"/>
<proteinExistence type="inferred from homology"/>
<evidence type="ECO:0000256" key="4">
    <source>
        <dbReference type="ARBA" id="ARBA00022980"/>
    </source>
</evidence>
<dbReference type="GO" id="GO:0003735">
    <property type="term" value="F:structural constituent of ribosome"/>
    <property type="evidence" value="ECO:0007669"/>
    <property type="project" value="InterPro"/>
</dbReference>
<dbReference type="Pfam" id="PF01250">
    <property type="entry name" value="Ribosomal_S6"/>
    <property type="match status" value="1"/>
</dbReference>
<evidence type="ECO:0000256" key="7">
    <source>
        <dbReference type="ARBA" id="ARBA00035294"/>
    </source>
</evidence>
<sequence length="95" mass="10992">MRKYETIFILHPSLDEEAVKANVEKFKGVIENNGGVIENIDAWGKRKLAYEIQKVGEGHYTLINFNSNPELPKELDRVFRITDSVIRHIIINPEK</sequence>
<dbReference type="HAMAP" id="MF_00360">
    <property type="entry name" value="Ribosomal_bS6"/>
    <property type="match status" value="1"/>
</dbReference>
<evidence type="ECO:0000313" key="9">
    <source>
        <dbReference type="EMBL" id="GCD09422.1"/>
    </source>
</evidence>
<dbReference type="SUPFAM" id="SSF54995">
    <property type="entry name" value="Ribosomal protein S6"/>
    <property type="match status" value="1"/>
</dbReference>
<evidence type="ECO:0000256" key="5">
    <source>
        <dbReference type="ARBA" id="ARBA00023274"/>
    </source>
</evidence>
<dbReference type="GO" id="GO:0070181">
    <property type="term" value="F:small ribosomal subunit rRNA binding"/>
    <property type="evidence" value="ECO:0007669"/>
    <property type="project" value="TreeGrafter"/>
</dbReference>
<comment type="function">
    <text evidence="6 8">Binds together with bS18 to 16S ribosomal RNA.</text>
</comment>
<accession>A0A401UIX1</accession>
<keyword evidence="4 8" id="KW-0689">Ribosomal protein</keyword>